<evidence type="ECO:0000259" key="1">
    <source>
        <dbReference type="Pfam" id="PF06983"/>
    </source>
</evidence>
<sequence length="171" mass="19038">MPLSKLTLTTCLWFDGQAEDAANFYVSIFKNSKITHIQRYSDAGKEYHGHEAGTVLVAEFELDGHRFVGLNGGPNYKLTPATSVMIDCENQEEVDYYWGKLSEGSPEESQQCGWVTDKFGLSWQVVPKALKEMMSSPDKEKADRAMTAMMHMKKLDIAGLQKAFDGQGATS</sequence>
<comment type="caution">
    <text evidence="2">The sequence shown here is derived from an EMBL/GenBank/DDBJ whole genome shotgun (WGS) entry which is preliminary data.</text>
</comment>
<keyword evidence="3" id="KW-1185">Reference proteome</keyword>
<dbReference type="InterPro" id="IPR028973">
    <property type="entry name" value="PhnB-like"/>
</dbReference>
<protein>
    <submittedName>
        <fullName evidence="2">Glyoxalase/Bleomycin resistance protein/Dihydroxybiphenyl dioxygenase</fullName>
    </submittedName>
</protein>
<proteinExistence type="predicted"/>
<name>A0AAV9GF56_9PEZI</name>
<feature type="domain" description="PhnB-like" evidence="1">
    <location>
        <begin position="8"/>
        <end position="126"/>
    </location>
</feature>
<dbReference type="AlphaFoldDB" id="A0AAV9GF56"/>
<dbReference type="Pfam" id="PF06983">
    <property type="entry name" value="3-dmu-9_3-mt"/>
    <property type="match status" value="1"/>
</dbReference>
<accession>A0AAV9GF56</accession>
<dbReference type="InterPro" id="IPR009725">
    <property type="entry name" value="3_dmu_93_MTrfase"/>
</dbReference>
<evidence type="ECO:0000313" key="3">
    <source>
        <dbReference type="Proteomes" id="UP001321760"/>
    </source>
</evidence>
<dbReference type="CDD" id="cd06588">
    <property type="entry name" value="PhnB_like"/>
    <property type="match status" value="1"/>
</dbReference>
<evidence type="ECO:0000313" key="2">
    <source>
        <dbReference type="EMBL" id="KAK4447070.1"/>
    </source>
</evidence>
<dbReference type="Proteomes" id="UP001321760">
    <property type="component" value="Unassembled WGS sequence"/>
</dbReference>
<reference evidence="2" key="1">
    <citation type="journal article" date="2023" name="Mol. Phylogenet. Evol.">
        <title>Genome-scale phylogeny and comparative genomics of the fungal order Sordariales.</title>
        <authorList>
            <person name="Hensen N."/>
            <person name="Bonometti L."/>
            <person name="Westerberg I."/>
            <person name="Brannstrom I.O."/>
            <person name="Guillou S."/>
            <person name="Cros-Aarteil S."/>
            <person name="Calhoun S."/>
            <person name="Haridas S."/>
            <person name="Kuo A."/>
            <person name="Mondo S."/>
            <person name="Pangilinan J."/>
            <person name="Riley R."/>
            <person name="LaButti K."/>
            <person name="Andreopoulos B."/>
            <person name="Lipzen A."/>
            <person name="Chen C."/>
            <person name="Yan M."/>
            <person name="Daum C."/>
            <person name="Ng V."/>
            <person name="Clum A."/>
            <person name="Steindorff A."/>
            <person name="Ohm R.A."/>
            <person name="Martin F."/>
            <person name="Silar P."/>
            <person name="Natvig D.O."/>
            <person name="Lalanne C."/>
            <person name="Gautier V."/>
            <person name="Ament-Velasquez S.L."/>
            <person name="Kruys A."/>
            <person name="Hutchinson M.I."/>
            <person name="Powell A.J."/>
            <person name="Barry K."/>
            <person name="Miller A.N."/>
            <person name="Grigoriev I.V."/>
            <person name="Debuchy R."/>
            <person name="Gladieux P."/>
            <person name="Hiltunen Thoren M."/>
            <person name="Johannesson H."/>
        </authorList>
    </citation>
    <scope>NUCLEOTIDE SEQUENCE</scope>
    <source>
        <strain evidence="2">PSN243</strain>
    </source>
</reference>
<reference evidence="2" key="2">
    <citation type="submission" date="2023-05" db="EMBL/GenBank/DDBJ databases">
        <authorList>
            <consortium name="Lawrence Berkeley National Laboratory"/>
            <person name="Steindorff A."/>
            <person name="Hensen N."/>
            <person name="Bonometti L."/>
            <person name="Westerberg I."/>
            <person name="Brannstrom I.O."/>
            <person name="Guillou S."/>
            <person name="Cros-Aarteil S."/>
            <person name="Calhoun S."/>
            <person name="Haridas S."/>
            <person name="Kuo A."/>
            <person name="Mondo S."/>
            <person name="Pangilinan J."/>
            <person name="Riley R."/>
            <person name="Labutti K."/>
            <person name="Andreopoulos B."/>
            <person name="Lipzen A."/>
            <person name="Chen C."/>
            <person name="Yanf M."/>
            <person name="Daum C."/>
            <person name="Ng V."/>
            <person name="Clum A."/>
            <person name="Ohm R."/>
            <person name="Martin F."/>
            <person name="Silar P."/>
            <person name="Natvig D."/>
            <person name="Lalanne C."/>
            <person name="Gautier V."/>
            <person name="Ament-Velasquez S.L."/>
            <person name="Kruys A."/>
            <person name="Hutchinson M.I."/>
            <person name="Powell A.J."/>
            <person name="Barry K."/>
            <person name="Miller A.N."/>
            <person name="Grigoriev I.V."/>
            <person name="Debuchy R."/>
            <person name="Gladieux P."/>
            <person name="Thoren M.H."/>
            <person name="Johannesson H."/>
        </authorList>
    </citation>
    <scope>NUCLEOTIDE SEQUENCE</scope>
    <source>
        <strain evidence="2">PSN243</strain>
    </source>
</reference>
<dbReference type="GO" id="GO:0051213">
    <property type="term" value="F:dioxygenase activity"/>
    <property type="evidence" value="ECO:0007669"/>
    <property type="project" value="UniProtKB-KW"/>
</dbReference>
<dbReference type="SUPFAM" id="SSF54593">
    <property type="entry name" value="Glyoxalase/Bleomycin resistance protein/Dihydroxybiphenyl dioxygenase"/>
    <property type="match status" value="1"/>
</dbReference>
<dbReference type="PANTHER" id="PTHR33990">
    <property type="entry name" value="PROTEIN YJDN-RELATED"/>
    <property type="match status" value="1"/>
</dbReference>
<dbReference type="Gene3D" id="3.10.180.10">
    <property type="entry name" value="2,3-Dihydroxybiphenyl 1,2-Dioxygenase, domain 1"/>
    <property type="match status" value="1"/>
</dbReference>
<organism evidence="2 3">
    <name type="scientific">Podospora aff. communis PSN243</name>
    <dbReference type="NCBI Taxonomy" id="3040156"/>
    <lineage>
        <taxon>Eukaryota</taxon>
        <taxon>Fungi</taxon>
        <taxon>Dikarya</taxon>
        <taxon>Ascomycota</taxon>
        <taxon>Pezizomycotina</taxon>
        <taxon>Sordariomycetes</taxon>
        <taxon>Sordariomycetidae</taxon>
        <taxon>Sordariales</taxon>
        <taxon>Podosporaceae</taxon>
        <taxon>Podospora</taxon>
    </lineage>
</organism>
<keyword evidence="2" id="KW-0560">Oxidoreductase</keyword>
<dbReference type="InterPro" id="IPR029068">
    <property type="entry name" value="Glyas_Bleomycin-R_OHBP_Dase"/>
</dbReference>
<dbReference type="PANTHER" id="PTHR33990:SF2">
    <property type="entry name" value="PHNB-LIKE DOMAIN-CONTAINING PROTEIN"/>
    <property type="match status" value="1"/>
</dbReference>
<keyword evidence="2" id="KW-0223">Dioxygenase</keyword>
<gene>
    <name evidence="2" type="ORF">QBC34DRAFT_142998</name>
</gene>
<dbReference type="EMBL" id="MU865952">
    <property type="protein sequence ID" value="KAK4447070.1"/>
    <property type="molecule type" value="Genomic_DNA"/>
</dbReference>
<dbReference type="PIRSF" id="PIRSF021700">
    <property type="entry name" value="3_dmu_93_MTrfase"/>
    <property type="match status" value="1"/>
</dbReference>